<dbReference type="PRINTS" id="PR00038">
    <property type="entry name" value="HTHLUXR"/>
</dbReference>
<dbReference type="GO" id="GO:0000160">
    <property type="term" value="P:phosphorelay signal transduction system"/>
    <property type="evidence" value="ECO:0007669"/>
    <property type="project" value="InterPro"/>
</dbReference>
<dbReference type="SUPFAM" id="SSF52172">
    <property type="entry name" value="CheY-like"/>
    <property type="match status" value="1"/>
</dbReference>
<dbReference type="GO" id="GO:0006355">
    <property type="term" value="P:regulation of DNA-templated transcription"/>
    <property type="evidence" value="ECO:0007669"/>
    <property type="project" value="InterPro"/>
</dbReference>
<dbReference type="PANTHER" id="PTHR43214">
    <property type="entry name" value="TWO-COMPONENT RESPONSE REGULATOR"/>
    <property type="match status" value="1"/>
</dbReference>
<evidence type="ECO:0000256" key="2">
    <source>
        <dbReference type="PROSITE-ProRule" id="PRU00169"/>
    </source>
</evidence>
<feature type="modified residue" description="4-aspartylphosphate" evidence="2">
    <location>
        <position position="54"/>
    </location>
</feature>
<reference evidence="5 6" key="1">
    <citation type="submission" date="2020-07" db="EMBL/GenBank/DDBJ databases">
        <title>Sequencing the genomes of 1000 actinobacteria strains.</title>
        <authorList>
            <person name="Klenk H.-P."/>
        </authorList>
    </citation>
    <scope>NUCLEOTIDE SEQUENCE [LARGE SCALE GENOMIC DNA]</scope>
    <source>
        <strain evidence="5 6">DSM 40398</strain>
    </source>
</reference>
<dbReference type="Gene3D" id="3.40.50.2300">
    <property type="match status" value="1"/>
</dbReference>
<gene>
    <name evidence="5" type="ORF">BJY14_004805</name>
</gene>
<keyword evidence="1" id="KW-0238">DNA-binding</keyword>
<dbReference type="InterPro" id="IPR039420">
    <property type="entry name" value="WalR-like"/>
</dbReference>
<dbReference type="Proteomes" id="UP000529783">
    <property type="component" value="Unassembled WGS sequence"/>
</dbReference>
<dbReference type="InterPro" id="IPR001789">
    <property type="entry name" value="Sig_transdc_resp-reg_receiver"/>
</dbReference>
<organism evidence="5 6">
    <name type="scientific">Actinomadura luteofluorescens</name>
    <dbReference type="NCBI Taxonomy" id="46163"/>
    <lineage>
        <taxon>Bacteria</taxon>
        <taxon>Bacillati</taxon>
        <taxon>Actinomycetota</taxon>
        <taxon>Actinomycetes</taxon>
        <taxon>Streptosporangiales</taxon>
        <taxon>Thermomonosporaceae</taxon>
        <taxon>Actinomadura</taxon>
    </lineage>
</organism>
<evidence type="ECO:0000313" key="6">
    <source>
        <dbReference type="Proteomes" id="UP000529783"/>
    </source>
</evidence>
<dbReference type="SUPFAM" id="SSF46894">
    <property type="entry name" value="C-terminal effector domain of the bipartite response regulators"/>
    <property type="match status" value="1"/>
</dbReference>
<dbReference type="InterPro" id="IPR016032">
    <property type="entry name" value="Sig_transdc_resp-reg_C-effctor"/>
</dbReference>
<dbReference type="PROSITE" id="PS50110">
    <property type="entry name" value="RESPONSE_REGULATORY"/>
    <property type="match status" value="1"/>
</dbReference>
<feature type="domain" description="Response regulatory" evidence="4">
    <location>
        <begin position="8"/>
        <end position="123"/>
    </location>
</feature>
<proteinExistence type="predicted"/>
<dbReference type="RefSeq" id="WP_179845668.1">
    <property type="nucleotide sequence ID" value="NZ_JACCBA010000001.1"/>
</dbReference>
<dbReference type="InterPro" id="IPR011006">
    <property type="entry name" value="CheY-like_superfamily"/>
</dbReference>
<feature type="region of interest" description="Disordered" evidence="3">
    <location>
        <begin position="205"/>
        <end position="224"/>
    </location>
</feature>
<dbReference type="EMBL" id="JACCBA010000001">
    <property type="protein sequence ID" value="NYD48822.1"/>
    <property type="molecule type" value="Genomic_DNA"/>
</dbReference>
<keyword evidence="2" id="KW-0597">Phosphoprotein</keyword>
<accession>A0A7Y9EJK0</accession>
<evidence type="ECO:0000259" key="4">
    <source>
        <dbReference type="PROSITE" id="PS50110"/>
    </source>
</evidence>
<dbReference type="SMART" id="SM00421">
    <property type="entry name" value="HTH_LUXR"/>
    <property type="match status" value="1"/>
</dbReference>
<evidence type="ECO:0000313" key="5">
    <source>
        <dbReference type="EMBL" id="NYD48822.1"/>
    </source>
</evidence>
<dbReference type="AlphaFoldDB" id="A0A7Y9EJK0"/>
<evidence type="ECO:0000256" key="1">
    <source>
        <dbReference type="ARBA" id="ARBA00023125"/>
    </source>
</evidence>
<comment type="caution">
    <text evidence="5">The sequence shown here is derived from an EMBL/GenBank/DDBJ whole genome shotgun (WGS) entry which is preliminary data.</text>
</comment>
<evidence type="ECO:0000256" key="3">
    <source>
        <dbReference type="SAM" id="MobiDB-lite"/>
    </source>
</evidence>
<feature type="compositionally biased region" description="Basic and acidic residues" evidence="3">
    <location>
        <begin position="215"/>
        <end position="224"/>
    </location>
</feature>
<name>A0A7Y9EJK0_9ACTN</name>
<dbReference type="GO" id="GO:0003677">
    <property type="term" value="F:DNA binding"/>
    <property type="evidence" value="ECO:0007669"/>
    <property type="project" value="UniProtKB-KW"/>
</dbReference>
<protein>
    <submittedName>
        <fullName evidence="5">Two-component system nitrate/nitrite response regulator NarL</fullName>
    </submittedName>
</protein>
<dbReference type="Pfam" id="PF00196">
    <property type="entry name" value="GerE"/>
    <property type="match status" value="1"/>
</dbReference>
<sequence>MTGEPRVRVAAIDDDTLIRDGLRVLVPGLDVVAAYRDVDGFLAVRPRVEVVLLDLTLTGTGTDPVLQGTGAVAALAADGWRVLVYTNERRRAVLVACLNAGARGVVHKAEPLPVLAGAAADVAAGRIVITQALTGLAELAGRRGRLPGLSPREREVLAARARGESFRGIARRLFITEKTASGYMDQVKHKFAAYLREHSPADLERALGLEPAGLTDRDPRDPPP</sequence>
<dbReference type="InterPro" id="IPR000792">
    <property type="entry name" value="Tscrpt_reg_LuxR_C"/>
</dbReference>
<keyword evidence="6" id="KW-1185">Reference proteome</keyword>